<evidence type="ECO:0000313" key="3">
    <source>
        <dbReference type="Proteomes" id="UP000299102"/>
    </source>
</evidence>
<name>A0A4C1XM21_EUMVA</name>
<dbReference type="EMBL" id="BGZK01000900">
    <property type="protein sequence ID" value="GBP64518.1"/>
    <property type="molecule type" value="Genomic_DNA"/>
</dbReference>
<feature type="region of interest" description="Disordered" evidence="1">
    <location>
        <begin position="69"/>
        <end position="90"/>
    </location>
</feature>
<sequence length="90" mass="9271">MNDGLFTSAIDLGCESAPAAGRPRSIPAPRVAALTAAAEACHRGCRAEASRAPVFDHWALALGYRRELAPEGRGEGARSPIESGGDRAVG</sequence>
<dbReference type="Proteomes" id="UP000299102">
    <property type="component" value="Unassembled WGS sequence"/>
</dbReference>
<evidence type="ECO:0000256" key="1">
    <source>
        <dbReference type="SAM" id="MobiDB-lite"/>
    </source>
</evidence>
<keyword evidence="3" id="KW-1185">Reference proteome</keyword>
<comment type="caution">
    <text evidence="2">The sequence shown here is derived from an EMBL/GenBank/DDBJ whole genome shotgun (WGS) entry which is preliminary data.</text>
</comment>
<proteinExistence type="predicted"/>
<accession>A0A4C1XM21</accession>
<organism evidence="2 3">
    <name type="scientific">Eumeta variegata</name>
    <name type="common">Bagworm moth</name>
    <name type="synonym">Eumeta japonica</name>
    <dbReference type="NCBI Taxonomy" id="151549"/>
    <lineage>
        <taxon>Eukaryota</taxon>
        <taxon>Metazoa</taxon>
        <taxon>Ecdysozoa</taxon>
        <taxon>Arthropoda</taxon>
        <taxon>Hexapoda</taxon>
        <taxon>Insecta</taxon>
        <taxon>Pterygota</taxon>
        <taxon>Neoptera</taxon>
        <taxon>Endopterygota</taxon>
        <taxon>Lepidoptera</taxon>
        <taxon>Glossata</taxon>
        <taxon>Ditrysia</taxon>
        <taxon>Tineoidea</taxon>
        <taxon>Psychidae</taxon>
        <taxon>Oiketicinae</taxon>
        <taxon>Eumeta</taxon>
    </lineage>
</organism>
<gene>
    <name evidence="2" type="ORF">EVAR_53017_1</name>
</gene>
<reference evidence="2 3" key="1">
    <citation type="journal article" date="2019" name="Commun. Biol.">
        <title>The bagworm genome reveals a unique fibroin gene that provides high tensile strength.</title>
        <authorList>
            <person name="Kono N."/>
            <person name="Nakamura H."/>
            <person name="Ohtoshi R."/>
            <person name="Tomita M."/>
            <person name="Numata K."/>
            <person name="Arakawa K."/>
        </authorList>
    </citation>
    <scope>NUCLEOTIDE SEQUENCE [LARGE SCALE GENOMIC DNA]</scope>
</reference>
<dbReference type="AlphaFoldDB" id="A0A4C1XM21"/>
<protein>
    <submittedName>
        <fullName evidence="2">Uncharacterized protein</fullName>
    </submittedName>
</protein>
<evidence type="ECO:0000313" key="2">
    <source>
        <dbReference type="EMBL" id="GBP64518.1"/>
    </source>
</evidence>